<dbReference type="PANTHER" id="PTHR32467">
    <property type="entry name" value="AP2-LIKE ETHYLENE-RESPONSIVE TRANSCRIPTION FACTOR"/>
    <property type="match status" value="1"/>
</dbReference>
<dbReference type="SUPFAM" id="SSF54171">
    <property type="entry name" value="DNA-binding domain"/>
    <property type="match status" value="2"/>
</dbReference>
<dbReference type="InterPro" id="IPR036955">
    <property type="entry name" value="AP2/ERF_dom_sf"/>
</dbReference>
<feature type="domain" description="AP2/ERF" evidence="7">
    <location>
        <begin position="253"/>
        <end position="311"/>
    </location>
</feature>
<dbReference type="Gene3D" id="3.30.730.10">
    <property type="entry name" value="AP2/ERF domain"/>
    <property type="match status" value="2"/>
</dbReference>
<name>A0A5N5FZ76_9ROSA</name>
<keyword evidence="2" id="KW-0805">Transcription regulation</keyword>
<evidence type="ECO:0000256" key="4">
    <source>
        <dbReference type="ARBA" id="ARBA00023163"/>
    </source>
</evidence>
<evidence type="ECO:0000256" key="1">
    <source>
        <dbReference type="ARBA" id="ARBA00004123"/>
    </source>
</evidence>
<accession>A0A5N5FZ76</accession>
<evidence type="ECO:0000313" key="9">
    <source>
        <dbReference type="Proteomes" id="UP000327157"/>
    </source>
</evidence>
<dbReference type="PANTHER" id="PTHR32467:SF241">
    <property type="entry name" value="OS01G0899800 PROTEIN"/>
    <property type="match status" value="1"/>
</dbReference>
<evidence type="ECO:0000256" key="2">
    <source>
        <dbReference type="ARBA" id="ARBA00023015"/>
    </source>
</evidence>
<organism evidence="8 9">
    <name type="scientific">Pyrus ussuriensis x Pyrus communis</name>
    <dbReference type="NCBI Taxonomy" id="2448454"/>
    <lineage>
        <taxon>Eukaryota</taxon>
        <taxon>Viridiplantae</taxon>
        <taxon>Streptophyta</taxon>
        <taxon>Embryophyta</taxon>
        <taxon>Tracheophyta</taxon>
        <taxon>Spermatophyta</taxon>
        <taxon>Magnoliopsida</taxon>
        <taxon>eudicotyledons</taxon>
        <taxon>Gunneridae</taxon>
        <taxon>Pentapetalae</taxon>
        <taxon>rosids</taxon>
        <taxon>fabids</taxon>
        <taxon>Rosales</taxon>
        <taxon>Rosaceae</taxon>
        <taxon>Amygdaloideae</taxon>
        <taxon>Maleae</taxon>
        <taxon>Pyrus</taxon>
    </lineage>
</organism>
<feature type="domain" description="AP2/ERF" evidence="7">
    <location>
        <begin position="160"/>
        <end position="217"/>
    </location>
</feature>
<evidence type="ECO:0000259" key="7">
    <source>
        <dbReference type="PROSITE" id="PS51032"/>
    </source>
</evidence>
<reference evidence="9" key="2">
    <citation type="submission" date="2019-10" db="EMBL/GenBank/DDBJ databases">
        <title>A de novo genome assembly of a pear dwarfing rootstock.</title>
        <authorList>
            <person name="Wang F."/>
            <person name="Wang J."/>
            <person name="Li S."/>
            <person name="Zhang Y."/>
            <person name="Fang M."/>
            <person name="Ma L."/>
            <person name="Zhao Y."/>
            <person name="Jiang S."/>
        </authorList>
    </citation>
    <scope>NUCLEOTIDE SEQUENCE [LARGE SCALE GENOMIC DNA]</scope>
</reference>
<dbReference type="AlphaFoldDB" id="A0A5N5FZ76"/>
<feature type="region of interest" description="Disordered" evidence="6">
    <location>
        <begin position="124"/>
        <end position="160"/>
    </location>
</feature>
<comment type="subcellular location">
    <subcellularLocation>
        <location evidence="1">Nucleus</location>
    </subcellularLocation>
</comment>
<dbReference type="InterPro" id="IPR016177">
    <property type="entry name" value="DNA-bd_dom_sf"/>
</dbReference>
<dbReference type="InterPro" id="IPR001471">
    <property type="entry name" value="AP2/ERF_dom"/>
</dbReference>
<dbReference type="OrthoDB" id="1750406at2759"/>
<dbReference type="GO" id="GO:0003700">
    <property type="term" value="F:DNA-binding transcription factor activity"/>
    <property type="evidence" value="ECO:0007669"/>
    <property type="project" value="InterPro"/>
</dbReference>
<evidence type="ECO:0000256" key="6">
    <source>
        <dbReference type="SAM" id="MobiDB-lite"/>
    </source>
</evidence>
<protein>
    <submittedName>
        <fullName evidence="8">AP2-like ethylene-responsive transcription factor PLT2</fullName>
    </submittedName>
</protein>
<keyword evidence="4" id="KW-0804">Transcription</keyword>
<evidence type="ECO:0000256" key="5">
    <source>
        <dbReference type="ARBA" id="ARBA00023242"/>
    </source>
</evidence>
<evidence type="ECO:0000256" key="3">
    <source>
        <dbReference type="ARBA" id="ARBA00023125"/>
    </source>
</evidence>
<feature type="compositionally biased region" description="Basic residues" evidence="6">
    <location>
        <begin position="140"/>
        <end position="150"/>
    </location>
</feature>
<dbReference type="Proteomes" id="UP000327157">
    <property type="component" value="Chromosome 14"/>
</dbReference>
<dbReference type="GO" id="GO:0003677">
    <property type="term" value="F:DNA binding"/>
    <property type="evidence" value="ECO:0007669"/>
    <property type="project" value="UniProtKB-KW"/>
</dbReference>
<dbReference type="CDD" id="cd00018">
    <property type="entry name" value="AP2"/>
    <property type="match status" value="2"/>
</dbReference>
<dbReference type="SMART" id="SM00380">
    <property type="entry name" value="AP2"/>
    <property type="match status" value="2"/>
</dbReference>
<dbReference type="GO" id="GO:0005634">
    <property type="term" value="C:nucleus"/>
    <property type="evidence" value="ECO:0007669"/>
    <property type="project" value="UniProtKB-SubCell"/>
</dbReference>
<dbReference type="PROSITE" id="PS51032">
    <property type="entry name" value="AP2_ERF"/>
    <property type="match status" value="2"/>
</dbReference>
<keyword evidence="9" id="KW-1185">Reference proteome</keyword>
<reference evidence="8 9" key="3">
    <citation type="submission" date="2019-11" db="EMBL/GenBank/DDBJ databases">
        <title>A de novo genome assembly of a pear dwarfing rootstock.</title>
        <authorList>
            <person name="Wang F."/>
            <person name="Wang J."/>
            <person name="Li S."/>
            <person name="Zhang Y."/>
            <person name="Fang M."/>
            <person name="Ma L."/>
            <person name="Zhao Y."/>
            <person name="Jiang S."/>
        </authorList>
    </citation>
    <scope>NUCLEOTIDE SEQUENCE [LARGE SCALE GENOMIC DNA]</scope>
    <source>
        <strain evidence="8">S2</strain>
        <tissue evidence="8">Leaf</tissue>
    </source>
</reference>
<dbReference type="Pfam" id="PF00847">
    <property type="entry name" value="AP2"/>
    <property type="match status" value="1"/>
</dbReference>
<proteinExistence type="predicted"/>
<keyword evidence="5" id="KW-0539">Nucleus</keyword>
<reference evidence="8 9" key="1">
    <citation type="submission" date="2019-09" db="EMBL/GenBank/DDBJ databases">
        <authorList>
            <person name="Ou C."/>
        </authorList>
    </citation>
    <scope>NUCLEOTIDE SEQUENCE [LARGE SCALE GENOMIC DNA]</scope>
    <source>
        <strain evidence="8">S2</strain>
        <tissue evidence="8">Leaf</tissue>
    </source>
</reference>
<keyword evidence="3" id="KW-0238">DNA-binding</keyword>
<sequence>MQSSDNFLFPDHFSSHSTSSELRSSFLHQMQSDGLSLHLQSHIFANELDETFTNFQNKNSEANKYPLQLNTQISTLGNSFDVPTQNTSFFPNDPSLSSLPVESVMGFVGDNNNIKSCVNISEENSLSNQEENDSLSGKSPMKRKRRRKTSERKFSDRSSHFRGVSRYPNGRFEAFIWDNTIQENKKTGGFDTEEDAARAHDLLALKLWGKSAGLNFPLEMYTKDLEEMKNMTYDDYLLRLRRGSASFGKGVSIYRGVSRNSNSKKWQAKIGKGTGFKGFYLGTFDTEEEAARAYDVALIKTKGTKSVTNFDRSQYDVKRILESSMIPIGKGASKMLRWSSADDVLESRRNNIEQKTPMVQPSPSFEPRSYHTIPPFANNSNANQYVDPFLHAFENTDNFPNFSSSYSLQNTQFPIYPQTINPTFLPGLTNIDPGPCSIGESSASQVPEVSLDTMLVEISENHGSQVVSWDLEAILAEANESLGSQVLEVSLDESLGNDIINEMIPVTGNVGNENSTIIPGNATNGNAFEDFGMEDVSGGSYSSFSSKLEMFLMNFEGSKCNAQN</sequence>
<dbReference type="EMBL" id="SMOL01000553">
    <property type="protein sequence ID" value="KAB2608167.1"/>
    <property type="molecule type" value="Genomic_DNA"/>
</dbReference>
<evidence type="ECO:0000313" key="8">
    <source>
        <dbReference type="EMBL" id="KAB2608167.1"/>
    </source>
</evidence>
<comment type="caution">
    <text evidence="8">The sequence shown here is derived from an EMBL/GenBank/DDBJ whole genome shotgun (WGS) entry which is preliminary data.</text>
</comment>
<gene>
    <name evidence="8" type="ORF">D8674_011335</name>
</gene>